<accession>A0A448TVG0</accession>
<comment type="similarity">
    <text evidence="5">Belongs to the FrdC family.</text>
</comment>
<evidence type="ECO:0000256" key="1">
    <source>
        <dbReference type="ARBA" id="ARBA00022475"/>
    </source>
</evidence>
<evidence type="ECO:0000256" key="4">
    <source>
        <dbReference type="ARBA" id="ARBA00023136"/>
    </source>
</evidence>
<feature type="transmembrane region" description="Helical" evidence="5">
    <location>
        <begin position="114"/>
        <end position="135"/>
    </location>
</feature>
<dbReference type="PIRSF" id="PIRSF000180">
    <property type="entry name" value="FrdC"/>
    <property type="match status" value="1"/>
</dbReference>
<keyword evidence="3 5" id="KW-1133">Transmembrane helix</keyword>
<dbReference type="HAMAP" id="MF_00708">
    <property type="entry name" value="Fumarate_red_C"/>
    <property type="match status" value="1"/>
</dbReference>
<evidence type="ECO:0000313" key="7">
    <source>
        <dbReference type="Proteomes" id="UP000279799"/>
    </source>
</evidence>
<evidence type="ECO:0000256" key="3">
    <source>
        <dbReference type="ARBA" id="ARBA00022989"/>
    </source>
</evidence>
<gene>
    <name evidence="5 6" type="primary">frdC</name>
    <name evidence="6" type="ORF">NCTC12871_01406</name>
</gene>
<feature type="transmembrane region" description="Helical" evidence="5">
    <location>
        <begin position="74"/>
        <end position="94"/>
    </location>
</feature>
<feature type="transmembrane region" description="Helical" evidence="5">
    <location>
        <begin position="33"/>
        <end position="53"/>
    </location>
</feature>
<dbReference type="InterPro" id="IPR034804">
    <property type="entry name" value="SQR/QFR_C/D"/>
</dbReference>
<keyword evidence="2 5" id="KW-0812">Transmembrane</keyword>
<dbReference type="AlphaFoldDB" id="A0A448TVG0"/>
<evidence type="ECO:0000256" key="2">
    <source>
        <dbReference type="ARBA" id="ARBA00022692"/>
    </source>
</evidence>
<dbReference type="GO" id="GO:0000104">
    <property type="term" value="F:succinate dehydrogenase activity"/>
    <property type="evidence" value="ECO:0007669"/>
    <property type="project" value="UniProtKB-UniRule"/>
</dbReference>
<keyword evidence="7" id="KW-1185">Reference proteome</keyword>
<dbReference type="NCBIfam" id="NF003445">
    <property type="entry name" value="PRK04987.1"/>
    <property type="match status" value="1"/>
</dbReference>
<dbReference type="OrthoDB" id="8909678at2"/>
<protein>
    <recommendedName>
        <fullName evidence="5">Fumarate reductase subunit C</fullName>
    </recommendedName>
    <alternativeName>
        <fullName evidence="5">Quinol-fumarate reductase subunit C</fullName>
        <shortName evidence="5">QFR subunit C</shortName>
    </alternativeName>
</protein>
<dbReference type="CDD" id="cd00546">
    <property type="entry name" value="QFR_TypeD_subunitC"/>
    <property type="match status" value="1"/>
</dbReference>
<sequence>MPTTSKRKEYIRPMNADWWKKNSFYKHYMLREATAIFSLWFSIVLLYGTICLVREGFDFLQGYYSFVHFLQNPLVVIINIVALGAAMLNTVTYFNMTPKVTNIIVDNQKLNPKIITGIMWAITAIVTFLVLFFLVI</sequence>
<evidence type="ECO:0000256" key="5">
    <source>
        <dbReference type="HAMAP-Rule" id="MF_00708"/>
    </source>
</evidence>
<dbReference type="Pfam" id="PF02300">
    <property type="entry name" value="Fumarate_red_C"/>
    <property type="match status" value="1"/>
</dbReference>
<dbReference type="EMBL" id="LR134510">
    <property type="protein sequence ID" value="VEJ09917.1"/>
    <property type="molecule type" value="Genomic_DNA"/>
</dbReference>
<dbReference type="GO" id="GO:0005886">
    <property type="term" value="C:plasma membrane"/>
    <property type="evidence" value="ECO:0007669"/>
    <property type="project" value="UniProtKB-SubCell"/>
</dbReference>
<name>A0A448TVG0_9PAST</name>
<comment type="subcellular location">
    <subcellularLocation>
        <location evidence="5">Cell membrane</location>
        <topology evidence="5">Multi-pass membrane protein</topology>
    </subcellularLocation>
</comment>
<keyword evidence="1 5" id="KW-1003">Cell membrane</keyword>
<proteinExistence type="inferred from homology"/>
<dbReference type="GO" id="GO:0045283">
    <property type="term" value="C:fumarate reductase complex"/>
    <property type="evidence" value="ECO:0007669"/>
    <property type="project" value="UniProtKB-UniRule"/>
</dbReference>
<dbReference type="Gene3D" id="1.20.1300.10">
    <property type="entry name" value="Fumarate reductase/succinate dehydrogenase, transmembrane subunit"/>
    <property type="match status" value="1"/>
</dbReference>
<organism evidence="6 7">
    <name type="scientific">Actinobacillus delphinicola</name>
    <dbReference type="NCBI Taxonomy" id="51161"/>
    <lineage>
        <taxon>Bacteria</taxon>
        <taxon>Pseudomonadati</taxon>
        <taxon>Pseudomonadota</taxon>
        <taxon>Gammaproteobacteria</taxon>
        <taxon>Pasteurellales</taxon>
        <taxon>Pasteurellaceae</taxon>
        <taxon>Actinobacillus</taxon>
    </lineage>
</organism>
<dbReference type="RefSeq" id="WP_126600235.1">
    <property type="nucleotide sequence ID" value="NZ_LR134510.1"/>
</dbReference>
<dbReference type="SUPFAM" id="SSF81343">
    <property type="entry name" value="Fumarate reductase respiratory complex transmembrane subunits"/>
    <property type="match status" value="1"/>
</dbReference>
<comment type="subunit">
    <text evidence="5">Part of an enzyme complex containing four subunits: a flavoprotein (FrdA), an iron-sulfur protein (FrdB), and two hydrophobic anchor proteins (FrdC and FrdD).</text>
</comment>
<dbReference type="Proteomes" id="UP000279799">
    <property type="component" value="Chromosome"/>
</dbReference>
<dbReference type="KEGG" id="adp:NCTC12871_01406"/>
<reference evidence="6 7" key="1">
    <citation type="submission" date="2018-12" db="EMBL/GenBank/DDBJ databases">
        <authorList>
            <consortium name="Pathogen Informatics"/>
        </authorList>
    </citation>
    <scope>NUCLEOTIDE SEQUENCE [LARGE SCALE GENOMIC DNA]</scope>
    <source>
        <strain evidence="6 7">NCTC12871</strain>
    </source>
</reference>
<evidence type="ECO:0000313" key="6">
    <source>
        <dbReference type="EMBL" id="VEJ09917.1"/>
    </source>
</evidence>
<comment type="function">
    <text evidence="5">Anchors the catalytic components of the fumarate reductase complex to the cell membrane, binds quinones.</text>
</comment>
<keyword evidence="4 5" id="KW-0472">Membrane</keyword>
<dbReference type="InterPro" id="IPR003510">
    <property type="entry name" value="Fumarate_red_C"/>
</dbReference>